<dbReference type="Pfam" id="PF19929">
    <property type="entry name" value="DUF6392"/>
    <property type="match status" value="1"/>
</dbReference>
<proteinExistence type="predicted"/>
<evidence type="ECO:0008006" key="3">
    <source>
        <dbReference type="Google" id="ProtNLM"/>
    </source>
</evidence>
<dbReference type="InterPro" id="IPR045657">
    <property type="entry name" value="DUF6392"/>
</dbReference>
<accession>A0ABY0N9I3</accession>
<name>A0ABY0N9I3_9PSED</name>
<keyword evidence="2" id="KW-1185">Reference proteome</keyword>
<organism evidence="1 2">
    <name type="scientific">Pseudomonas extremaustralis</name>
    <dbReference type="NCBI Taxonomy" id="359110"/>
    <lineage>
        <taxon>Bacteria</taxon>
        <taxon>Pseudomonadati</taxon>
        <taxon>Pseudomonadota</taxon>
        <taxon>Gammaproteobacteria</taxon>
        <taxon>Pseudomonadales</taxon>
        <taxon>Pseudomonadaceae</taxon>
        <taxon>Pseudomonas</taxon>
    </lineage>
</organism>
<dbReference type="Proteomes" id="UP000182858">
    <property type="component" value="Chromosome I"/>
</dbReference>
<dbReference type="EMBL" id="LT629689">
    <property type="protein sequence ID" value="SDE96844.1"/>
    <property type="molecule type" value="Genomic_DNA"/>
</dbReference>
<sequence length="151" mass="16516">MIDDLVKSLGRTYPELIASGMYLPGGPPKGMFEGDEQSSISPAPGIDLGFSASQHLESLYIYLHKVSDTGSAYAGSLPYRLQRRMNQAWVRSHYGEPLASKAPFKMPVLGMTGGWDTYHLPSTAKNIETVFQYNAEMEVKVVVLSLVSLGT</sequence>
<gene>
    <name evidence="1" type="ORF">SAMN05216591_1556</name>
</gene>
<evidence type="ECO:0000313" key="1">
    <source>
        <dbReference type="EMBL" id="SDE96844.1"/>
    </source>
</evidence>
<reference evidence="1 2" key="1">
    <citation type="submission" date="2016-10" db="EMBL/GenBank/DDBJ databases">
        <authorList>
            <person name="Varghese N."/>
            <person name="Submissions S."/>
        </authorList>
    </citation>
    <scope>NUCLEOTIDE SEQUENCE [LARGE SCALE GENOMIC DNA]</scope>
    <source>
        <strain evidence="1 2">DSM 17835</strain>
    </source>
</reference>
<evidence type="ECO:0000313" key="2">
    <source>
        <dbReference type="Proteomes" id="UP000182858"/>
    </source>
</evidence>
<protein>
    <recommendedName>
        <fullName evidence="3">Pyocin immunity protein</fullName>
    </recommendedName>
</protein>